<keyword evidence="9" id="KW-0408">Iron</keyword>
<feature type="non-terminal residue" evidence="13">
    <location>
        <position position="1"/>
    </location>
</feature>
<comment type="function">
    <text evidence="2">Catalyzes the condensation of iminoaspartate with dihydroxyacetone phosphate to form quinolinate.</text>
</comment>
<evidence type="ECO:0000256" key="3">
    <source>
        <dbReference type="ARBA" id="ARBA00005065"/>
    </source>
</evidence>
<evidence type="ECO:0000256" key="8">
    <source>
        <dbReference type="ARBA" id="ARBA00022723"/>
    </source>
</evidence>
<evidence type="ECO:0000256" key="6">
    <source>
        <dbReference type="ARBA" id="ARBA00022642"/>
    </source>
</evidence>
<sequence length="154" mass="17449">YINKITGRNMVLWNGACHVHEKYSLAKLSEIKKQHPLAKVLVHPECKGEISDVADYVGSTAGILKYPATSPANEFIIVTESGILHELKKSYPDKTFIPLPVEEAPCNKCEYMRLNTMEKLYNCLLNETPEITIEENIRKRAYAPIEKMLELSGK</sequence>
<dbReference type="EC" id="2.5.1.72" evidence="4"/>
<accession>A0A9D9ELF8</accession>
<dbReference type="GO" id="GO:0005829">
    <property type="term" value="C:cytosol"/>
    <property type="evidence" value="ECO:0007669"/>
    <property type="project" value="TreeGrafter"/>
</dbReference>
<reference evidence="13" key="2">
    <citation type="journal article" date="2021" name="PeerJ">
        <title>Extensive microbial diversity within the chicken gut microbiome revealed by metagenomics and culture.</title>
        <authorList>
            <person name="Gilroy R."/>
            <person name="Ravi A."/>
            <person name="Getino M."/>
            <person name="Pursley I."/>
            <person name="Horton D.L."/>
            <person name="Alikhan N.F."/>
            <person name="Baker D."/>
            <person name="Gharbi K."/>
            <person name="Hall N."/>
            <person name="Watson M."/>
            <person name="Adriaenssens E.M."/>
            <person name="Foster-Nyarko E."/>
            <person name="Jarju S."/>
            <person name="Secka A."/>
            <person name="Antonio M."/>
            <person name="Oren A."/>
            <person name="Chaudhuri R.R."/>
            <person name="La Ragione R."/>
            <person name="Hildebrand F."/>
            <person name="Pallen M.J."/>
        </authorList>
    </citation>
    <scope>NUCLEOTIDE SEQUENCE</scope>
    <source>
        <strain evidence="13">D3-1215</strain>
    </source>
</reference>
<dbReference type="Proteomes" id="UP000823637">
    <property type="component" value="Unassembled WGS sequence"/>
</dbReference>
<evidence type="ECO:0000256" key="10">
    <source>
        <dbReference type="ARBA" id="ARBA00023014"/>
    </source>
</evidence>
<keyword evidence="6" id="KW-0662">Pyridine nucleotide biosynthesis</keyword>
<comment type="cofactor">
    <cofactor evidence="1">
        <name>[4Fe-4S] cluster</name>
        <dbReference type="ChEBI" id="CHEBI:49883"/>
    </cofactor>
</comment>
<evidence type="ECO:0000256" key="11">
    <source>
        <dbReference type="ARBA" id="ARBA00050125"/>
    </source>
</evidence>
<evidence type="ECO:0000256" key="2">
    <source>
        <dbReference type="ARBA" id="ARBA00003791"/>
    </source>
</evidence>
<protein>
    <recommendedName>
        <fullName evidence="12">Quinolinate synthase</fullName>
        <ecNumber evidence="4">2.5.1.72</ecNumber>
    </recommendedName>
</protein>
<name>A0A9D9ELF8_9BACT</name>
<evidence type="ECO:0000256" key="4">
    <source>
        <dbReference type="ARBA" id="ARBA00012669"/>
    </source>
</evidence>
<keyword evidence="5" id="KW-0004">4Fe-4S</keyword>
<dbReference type="Gene3D" id="3.40.50.10800">
    <property type="entry name" value="NadA-like"/>
    <property type="match status" value="3"/>
</dbReference>
<gene>
    <name evidence="13" type="primary">nadA</name>
    <name evidence="13" type="ORF">IAC32_06225</name>
</gene>
<evidence type="ECO:0000256" key="7">
    <source>
        <dbReference type="ARBA" id="ARBA00022679"/>
    </source>
</evidence>
<dbReference type="AlphaFoldDB" id="A0A9D9ELF8"/>
<dbReference type="SUPFAM" id="SSF142754">
    <property type="entry name" value="NadA-like"/>
    <property type="match status" value="1"/>
</dbReference>
<proteinExistence type="predicted"/>
<keyword evidence="7" id="KW-0808">Transferase</keyword>
<evidence type="ECO:0000313" key="13">
    <source>
        <dbReference type="EMBL" id="MBO8447324.1"/>
    </source>
</evidence>
<keyword evidence="10" id="KW-0411">Iron-sulfur</keyword>
<evidence type="ECO:0000256" key="12">
    <source>
        <dbReference type="ARBA" id="ARBA00073059"/>
    </source>
</evidence>
<dbReference type="Pfam" id="PF02445">
    <property type="entry name" value="NadA"/>
    <property type="match status" value="1"/>
</dbReference>
<dbReference type="GO" id="GO:0051539">
    <property type="term" value="F:4 iron, 4 sulfur cluster binding"/>
    <property type="evidence" value="ECO:0007669"/>
    <property type="project" value="UniProtKB-KW"/>
</dbReference>
<comment type="caution">
    <text evidence="13">The sequence shown here is derived from an EMBL/GenBank/DDBJ whole genome shotgun (WGS) entry which is preliminary data.</text>
</comment>
<dbReference type="InterPro" id="IPR003473">
    <property type="entry name" value="NadA"/>
</dbReference>
<comment type="pathway">
    <text evidence="3">Cofactor biosynthesis; NAD(+) biosynthesis; quinolinate from iminoaspartate: step 1/1.</text>
</comment>
<evidence type="ECO:0000313" key="14">
    <source>
        <dbReference type="Proteomes" id="UP000823637"/>
    </source>
</evidence>
<dbReference type="GO" id="GO:0034628">
    <property type="term" value="P:'de novo' NAD+ biosynthetic process from L-aspartate"/>
    <property type="evidence" value="ECO:0007669"/>
    <property type="project" value="TreeGrafter"/>
</dbReference>
<dbReference type="PANTHER" id="PTHR30573">
    <property type="entry name" value="QUINOLINATE SYNTHETASE A"/>
    <property type="match status" value="1"/>
</dbReference>
<dbReference type="PANTHER" id="PTHR30573:SF0">
    <property type="entry name" value="QUINOLINATE SYNTHASE, CHLOROPLASTIC"/>
    <property type="match status" value="1"/>
</dbReference>
<dbReference type="InterPro" id="IPR036094">
    <property type="entry name" value="NadA_sf"/>
</dbReference>
<dbReference type="FunFam" id="3.40.50.10800:FF:000001">
    <property type="entry name" value="Quinolinate synthase A"/>
    <property type="match status" value="1"/>
</dbReference>
<dbReference type="GO" id="GO:0008987">
    <property type="term" value="F:quinolinate synthetase A activity"/>
    <property type="evidence" value="ECO:0007669"/>
    <property type="project" value="InterPro"/>
</dbReference>
<dbReference type="GO" id="GO:0046872">
    <property type="term" value="F:metal ion binding"/>
    <property type="evidence" value="ECO:0007669"/>
    <property type="project" value="UniProtKB-KW"/>
</dbReference>
<reference evidence="13" key="1">
    <citation type="submission" date="2020-10" db="EMBL/GenBank/DDBJ databases">
        <authorList>
            <person name="Gilroy R."/>
        </authorList>
    </citation>
    <scope>NUCLEOTIDE SEQUENCE</scope>
    <source>
        <strain evidence="13">D3-1215</strain>
    </source>
</reference>
<organism evidence="13 14">
    <name type="scientific">Candidatus Enterocola intestinipullorum</name>
    <dbReference type="NCBI Taxonomy" id="2840783"/>
    <lineage>
        <taxon>Bacteria</taxon>
        <taxon>Pseudomonadati</taxon>
        <taxon>Bacteroidota</taxon>
        <taxon>Bacteroidia</taxon>
        <taxon>Bacteroidales</taxon>
        <taxon>Candidatus Enterocola</taxon>
    </lineage>
</organism>
<evidence type="ECO:0000256" key="1">
    <source>
        <dbReference type="ARBA" id="ARBA00001966"/>
    </source>
</evidence>
<comment type="catalytic activity">
    <reaction evidence="11">
        <text>iminosuccinate + dihydroxyacetone phosphate = quinolinate + phosphate + 2 H2O + H(+)</text>
        <dbReference type="Rhea" id="RHEA:25888"/>
        <dbReference type="ChEBI" id="CHEBI:15377"/>
        <dbReference type="ChEBI" id="CHEBI:15378"/>
        <dbReference type="ChEBI" id="CHEBI:29959"/>
        <dbReference type="ChEBI" id="CHEBI:43474"/>
        <dbReference type="ChEBI" id="CHEBI:57642"/>
        <dbReference type="ChEBI" id="CHEBI:77875"/>
        <dbReference type="EC" id="2.5.1.72"/>
    </reaction>
    <physiologicalReaction direction="left-to-right" evidence="11">
        <dbReference type="Rhea" id="RHEA:25889"/>
    </physiologicalReaction>
</comment>
<keyword evidence="8" id="KW-0479">Metal-binding</keyword>
<evidence type="ECO:0000256" key="5">
    <source>
        <dbReference type="ARBA" id="ARBA00022485"/>
    </source>
</evidence>
<evidence type="ECO:0000256" key="9">
    <source>
        <dbReference type="ARBA" id="ARBA00023004"/>
    </source>
</evidence>
<dbReference type="EMBL" id="JADIMR010000091">
    <property type="protein sequence ID" value="MBO8447324.1"/>
    <property type="molecule type" value="Genomic_DNA"/>
</dbReference>